<comment type="similarity">
    <text evidence="3">Belongs to the glycosyltransferase 9 family.</text>
</comment>
<keyword evidence="5" id="KW-1185">Reference proteome</keyword>
<comment type="caution">
    <text evidence="4">The sequence shown here is derived from an EMBL/GenBank/DDBJ whole genome shotgun (WGS) entry which is preliminary data.</text>
</comment>
<dbReference type="GO" id="GO:0008713">
    <property type="term" value="F:ADP-heptose-lipopolysaccharide heptosyltransferase activity"/>
    <property type="evidence" value="ECO:0007669"/>
    <property type="project" value="TreeGrafter"/>
</dbReference>
<dbReference type="Pfam" id="PF01075">
    <property type="entry name" value="Glyco_transf_9"/>
    <property type="match status" value="1"/>
</dbReference>
<dbReference type="GO" id="GO:0009244">
    <property type="term" value="P:lipopolysaccharide core region biosynthetic process"/>
    <property type="evidence" value="ECO:0007669"/>
    <property type="project" value="TreeGrafter"/>
</dbReference>
<dbReference type="SUPFAM" id="SSF53756">
    <property type="entry name" value="UDP-Glycosyltransferase/glycogen phosphorylase"/>
    <property type="match status" value="1"/>
</dbReference>
<accession>A0AAW3ZJ71</accession>
<protein>
    <submittedName>
        <fullName evidence="4">Glycosyltransferase family 9 protein</fullName>
    </submittedName>
</protein>
<dbReference type="InterPro" id="IPR002201">
    <property type="entry name" value="Glyco_trans_9"/>
</dbReference>
<gene>
    <name evidence="4" type="ORF">IFO71_09780</name>
</gene>
<dbReference type="InterPro" id="IPR051199">
    <property type="entry name" value="LPS_LOS_Heptosyltrfase"/>
</dbReference>
<dbReference type="GO" id="GO:0005829">
    <property type="term" value="C:cytosol"/>
    <property type="evidence" value="ECO:0007669"/>
    <property type="project" value="TreeGrafter"/>
</dbReference>
<evidence type="ECO:0000313" key="5">
    <source>
        <dbReference type="Proteomes" id="UP000613768"/>
    </source>
</evidence>
<evidence type="ECO:0000256" key="1">
    <source>
        <dbReference type="ARBA" id="ARBA00022676"/>
    </source>
</evidence>
<dbReference type="EMBL" id="JACYTR010000016">
    <property type="protein sequence ID" value="MBD8526033.1"/>
    <property type="molecule type" value="Genomic_DNA"/>
</dbReference>
<reference evidence="4 5" key="1">
    <citation type="submission" date="2020-09" db="EMBL/GenBank/DDBJ databases">
        <title>Pseudoxanthomonas sp. CAU 1598 isolated from sand of Yaerae Beach.</title>
        <authorList>
            <person name="Kim W."/>
        </authorList>
    </citation>
    <scope>NUCLEOTIDE SEQUENCE [LARGE SCALE GENOMIC DNA]</scope>
    <source>
        <strain evidence="4 5">CAU 1598</strain>
    </source>
</reference>
<dbReference type="PANTHER" id="PTHR30160:SF21">
    <property type="entry name" value="LIPOPOLYSACCHARIDE CORE HEPTOSYLTRANSFERASE OPSX"/>
    <property type="match status" value="1"/>
</dbReference>
<dbReference type="FunFam" id="3.40.50.2000:FF:000023">
    <property type="entry name" value="ADP-heptose--LPS heptosyltransferase II"/>
    <property type="match status" value="1"/>
</dbReference>
<keyword evidence="1" id="KW-0328">Glycosyltransferase</keyword>
<keyword evidence="2" id="KW-0808">Transferase</keyword>
<sequence length="358" mass="39317">MSAAKPASICILRLSALGDVTHVVPLVHRLQAAFPDCRLTWIIGKLEHKLIGDLPGVEFIVFDKREGWSGVAQLRRQLDGRRFDVLLQMQVAARANLLSCLIRAKRRIGYDRSRSKDLHGLMINERIADVGRRHVLDAMAAFGDALGVASSAPRWDIPLSPDDIRFAEQTLPGSQPTLLISPCSSHVRRNWHAAGYAAVADHAHRQGYRVLLCGGRSQLEREMADAILQHAEAPVIDIVGKDTLKQLLALTQRADLVLTPDSGPMHMANAVGTAVIGLHAASNPQRSGPYSDTRYCVDRYPHAAEKFLGKSVSQLPWGKKIEFEGVMDLISIEDVVKAFDRFVAAQGKSHVDTSEPAK</sequence>
<dbReference type="Proteomes" id="UP000613768">
    <property type="component" value="Unassembled WGS sequence"/>
</dbReference>
<evidence type="ECO:0000313" key="4">
    <source>
        <dbReference type="EMBL" id="MBD8526033.1"/>
    </source>
</evidence>
<evidence type="ECO:0000256" key="3">
    <source>
        <dbReference type="ARBA" id="ARBA00043995"/>
    </source>
</evidence>
<dbReference type="Gene3D" id="3.40.50.2000">
    <property type="entry name" value="Glycogen Phosphorylase B"/>
    <property type="match status" value="2"/>
</dbReference>
<evidence type="ECO:0000256" key="2">
    <source>
        <dbReference type="ARBA" id="ARBA00022679"/>
    </source>
</evidence>
<dbReference type="RefSeq" id="WP_192029455.1">
    <property type="nucleotide sequence ID" value="NZ_JACYTR010000016.1"/>
</dbReference>
<name>A0AAW3ZJ71_9GAMM</name>
<dbReference type="CDD" id="cd03789">
    <property type="entry name" value="GT9_LPS_heptosyltransferase"/>
    <property type="match status" value="1"/>
</dbReference>
<organism evidence="4 5">
    <name type="scientific">Pseudomarimonas arenosa</name>
    <dbReference type="NCBI Taxonomy" id="2774145"/>
    <lineage>
        <taxon>Bacteria</taxon>
        <taxon>Pseudomonadati</taxon>
        <taxon>Pseudomonadota</taxon>
        <taxon>Gammaproteobacteria</taxon>
        <taxon>Lysobacterales</taxon>
        <taxon>Lysobacteraceae</taxon>
        <taxon>Pseudomarimonas</taxon>
    </lineage>
</organism>
<dbReference type="AlphaFoldDB" id="A0AAW3ZJ71"/>
<proteinExistence type="inferred from homology"/>
<dbReference type="PANTHER" id="PTHR30160">
    <property type="entry name" value="TETRAACYLDISACCHARIDE 4'-KINASE-RELATED"/>
    <property type="match status" value="1"/>
</dbReference>